<comment type="subcellular location">
    <subcellularLocation>
        <location evidence="3">Cytoplasm</location>
        <location evidence="3">Cytosol</location>
    </subcellularLocation>
    <subcellularLocation>
        <location evidence="4">Membrane</location>
        <topology evidence="4">Lipid-anchor</topology>
    </subcellularLocation>
</comment>
<evidence type="ECO:0000256" key="10">
    <source>
        <dbReference type="ARBA" id="ARBA00022723"/>
    </source>
</evidence>
<sequence>MEPCSRAMRTSRKGNVEMPAFMRHLVKETEKRVSSFFKGGRGGAAEGEHPGEGEREEVIPSPYLDRPVMDKLTEEGCARWGLTYALGSMQGWRANMEDFHNCVPQLGGELADWSFFAVFDGHAGSTVAQYCSQHLLGQILATGGIGPEDDPERVKGAIIDGFLHTDKHLHSVARREGWERGGTTVVAALISPYYIYFANCGDSRAMLCRSGQVCFSTEDHKPYCPLEKERIESAGHCVHPKDQRLPGSVSSSGDFSYKGAENRMPTEQMVSPEPEVCVVERSPADEFLVLACDGVWDIISNEELCAFIHNRLSVCTDLRDVCTQVIDLCLYKGSLDNISIILLCFPGAPQLSAEALHQEAELEDLLESKVAEIYSELCARGEEPDLLSVLTLLASTVIPGLPPVEAYRARHDVRLPRSPAHRHGSMERL</sequence>
<dbReference type="EC" id="3.1.3.16" evidence="6"/>
<dbReference type="SMART" id="SM00332">
    <property type="entry name" value="PP2Cc"/>
    <property type="match status" value="1"/>
</dbReference>
<keyword evidence="14" id="KW-0472">Membrane</keyword>
<dbReference type="SUPFAM" id="SSF81606">
    <property type="entry name" value="PP2C-like"/>
    <property type="match status" value="1"/>
</dbReference>
<feature type="domain" description="PPM-type phosphatase" evidence="20">
    <location>
        <begin position="83"/>
        <end position="345"/>
    </location>
</feature>
<evidence type="ECO:0000256" key="3">
    <source>
        <dbReference type="ARBA" id="ARBA00004514"/>
    </source>
</evidence>
<evidence type="ECO:0000256" key="15">
    <source>
        <dbReference type="ARBA" id="ARBA00023211"/>
    </source>
</evidence>
<keyword evidence="13 18" id="KW-0904">Protein phosphatase</keyword>
<evidence type="ECO:0000313" key="22">
    <source>
        <dbReference type="Proteomes" id="UP000518266"/>
    </source>
</evidence>
<evidence type="ECO:0000256" key="6">
    <source>
        <dbReference type="ARBA" id="ARBA00013081"/>
    </source>
</evidence>
<keyword evidence="12" id="KW-0460">Magnesium</keyword>
<organism evidence="21 22">
    <name type="scientific">Dissostichus mawsoni</name>
    <name type="common">Antarctic cod</name>
    <dbReference type="NCBI Taxonomy" id="36200"/>
    <lineage>
        <taxon>Eukaryota</taxon>
        <taxon>Metazoa</taxon>
        <taxon>Chordata</taxon>
        <taxon>Craniata</taxon>
        <taxon>Vertebrata</taxon>
        <taxon>Euteleostomi</taxon>
        <taxon>Actinopterygii</taxon>
        <taxon>Neopterygii</taxon>
        <taxon>Teleostei</taxon>
        <taxon>Neoteleostei</taxon>
        <taxon>Acanthomorphata</taxon>
        <taxon>Eupercaria</taxon>
        <taxon>Perciformes</taxon>
        <taxon>Notothenioidei</taxon>
        <taxon>Nototheniidae</taxon>
        <taxon>Dissostichus</taxon>
    </lineage>
</organism>
<dbReference type="GO" id="GO:0004722">
    <property type="term" value="F:protein serine/threonine phosphatase activity"/>
    <property type="evidence" value="ECO:0007669"/>
    <property type="project" value="UniProtKB-EC"/>
</dbReference>
<keyword evidence="7" id="KW-0963">Cytoplasm</keyword>
<dbReference type="InterPro" id="IPR036457">
    <property type="entry name" value="PPM-type-like_dom_sf"/>
</dbReference>
<dbReference type="Proteomes" id="UP000518266">
    <property type="component" value="Unassembled WGS sequence"/>
</dbReference>
<evidence type="ECO:0000256" key="13">
    <source>
        <dbReference type="ARBA" id="ARBA00022912"/>
    </source>
</evidence>
<dbReference type="FunFam" id="3.60.40.10:FF:000001">
    <property type="entry name" value="protein phosphatase 1B isoform X1"/>
    <property type="match status" value="1"/>
</dbReference>
<dbReference type="InterPro" id="IPR012911">
    <property type="entry name" value="PP2C_C"/>
</dbReference>
<evidence type="ECO:0000256" key="17">
    <source>
        <dbReference type="ARBA" id="ARBA00048336"/>
    </source>
</evidence>
<keyword evidence="22" id="KW-1185">Reference proteome</keyword>
<feature type="compositionally biased region" description="Basic and acidic residues" evidence="19">
    <location>
        <begin position="46"/>
        <end position="57"/>
    </location>
</feature>
<dbReference type="InterPro" id="IPR015655">
    <property type="entry name" value="PP2C"/>
</dbReference>
<keyword evidence="10" id="KW-0479">Metal-binding</keyword>
<dbReference type="GO" id="GO:0030145">
    <property type="term" value="F:manganese ion binding"/>
    <property type="evidence" value="ECO:0007669"/>
    <property type="project" value="InterPro"/>
</dbReference>
<dbReference type="SUPFAM" id="SSF81601">
    <property type="entry name" value="Protein serine/threonine phosphatase 2C, C-terminal domain"/>
    <property type="match status" value="1"/>
</dbReference>
<dbReference type="GO" id="GO:0016020">
    <property type="term" value="C:membrane"/>
    <property type="evidence" value="ECO:0007669"/>
    <property type="project" value="UniProtKB-SubCell"/>
</dbReference>
<keyword evidence="16" id="KW-0449">Lipoprotein</keyword>
<evidence type="ECO:0000256" key="12">
    <source>
        <dbReference type="ARBA" id="ARBA00022842"/>
    </source>
</evidence>
<keyword evidence="11 18" id="KW-0378">Hydrolase</keyword>
<dbReference type="PROSITE" id="PS01032">
    <property type="entry name" value="PPM_1"/>
    <property type="match status" value="1"/>
</dbReference>
<evidence type="ECO:0000256" key="7">
    <source>
        <dbReference type="ARBA" id="ARBA00022490"/>
    </source>
</evidence>
<dbReference type="InterPro" id="IPR036580">
    <property type="entry name" value="PP2C_C_sf"/>
</dbReference>
<comment type="cofactor">
    <cofactor evidence="2">
        <name>Mg(2+)</name>
        <dbReference type="ChEBI" id="CHEBI:18420"/>
    </cofactor>
</comment>
<accession>A0A7J5XVP3</accession>
<dbReference type="Gene3D" id="1.10.10.430">
    <property type="entry name" value="Phosphatase 2C, C-terminal domain suprefamily"/>
    <property type="match status" value="1"/>
</dbReference>
<reference evidence="21 22" key="1">
    <citation type="submission" date="2020-03" db="EMBL/GenBank/DDBJ databases">
        <title>Dissostichus mawsoni Genome sequencing and assembly.</title>
        <authorList>
            <person name="Park H."/>
        </authorList>
    </citation>
    <scope>NUCLEOTIDE SEQUENCE [LARGE SCALE GENOMIC DNA]</scope>
    <source>
        <strain evidence="21">DM0001</strain>
        <tissue evidence="21">Muscle</tissue>
    </source>
</reference>
<dbReference type="AlphaFoldDB" id="A0A7J5XVP3"/>
<evidence type="ECO:0000259" key="20">
    <source>
        <dbReference type="PROSITE" id="PS51746"/>
    </source>
</evidence>
<gene>
    <name evidence="21" type="ORF">F7725_007062</name>
</gene>
<dbReference type="EMBL" id="JAAKFY010000020">
    <property type="protein sequence ID" value="KAF3841200.1"/>
    <property type="molecule type" value="Genomic_DNA"/>
</dbReference>
<evidence type="ECO:0000256" key="8">
    <source>
        <dbReference type="ARBA" id="ARBA00022553"/>
    </source>
</evidence>
<evidence type="ECO:0000256" key="2">
    <source>
        <dbReference type="ARBA" id="ARBA00001946"/>
    </source>
</evidence>
<dbReference type="InterPro" id="IPR001932">
    <property type="entry name" value="PPM-type_phosphatase-like_dom"/>
</dbReference>
<evidence type="ECO:0000256" key="19">
    <source>
        <dbReference type="SAM" id="MobiDB-lite"/>
    </source>
</evidence>
<dbReference type="GO" id="GO:0000287">
    <property type="term" value="F:magnesium ion binding"/>
    <property type="evidence" value="ECO:0007669"/>
    <property type="project" value="InterPro"/>
</dbReference>
<comment type="caution">
    <text evidence="21">The sequence shown here is derived from an EMBL/GenBank/DDBJ whole genome shotgun (WGS) entry which is preliminary data.</text>
</comment>
<evidence type="ECO:0000256" key="9">
    <source>
        <dbReference type="ARBA" id="ARBA00022707"/>
    </source>
</evidence>
<dbReference type="Gene3D" id="3.60.40.10">
    <property type="entry name" value="PPM-type phosphatase domain"/>
    <property type="match status" value="1"/>
</dbReference>
<dbReference type="OrthoDB" id="10264738at2759"/>
<comment type="cofactor">
    <cofactor evidence="1">
        <name>Mn(2+)</name>
        <dbReference type="ChEBI" id="CHEBI:29035"/>
    </cofactor>
</comment>
<evidence type="ECO:0000313" key="21">
    <source>
        <dbReference type="EMBL" id="KAF3841200.1"/>
    </source>
</evidence>
<dbReference type="Pfam" id="PF00481">
    <property type="entry name" value="PP2C"/>
    <property type="match status" value="1"/>
</dbReference>
<feature type="region of interest" description="Disordered" evidence="19">
    <location>
        <begin position="37"/>
        <end position="57"/>
    </location>
</feature>
<dbReference type="Pfam" id="PF07830">
    <property type="entry name" value="PP2C_C"/>
    <property type="match status" value="1"/>
</dbReference>
<proteinExistence type="inferred from homology"/>
<protein>
    <recommendedName>
        <fullName evidence="6">protein-serine/threonine phosphatase</fullName>
        <ecNumber evidence="6">3.1.3.16</ecNumber>
    </recommendedName>
</protein>
<dbReference type="InterPro" id="IPR000222">
    <property type="entry name" value="PP2C_BS"/>
</dbReference>
<name>A0A7J5XVP3_DISMA</name>
<keyword evidence="15" id="KW-0464">Manganese</keyword>
<comment type="similarity">
    <text evidence="5 18">Belongs to the PP2C family.</text>
</comment>
<evidence type="ECO:0000256" key="14">
    <source>
        <dbReference type="ARBA" id="ARBA00023136"/>
    </source>
</evidence>
<comment type="catalytic activity">
    <reaction evidence="17">
        <text>O-phospho-L-threonyl-[protein] + H2O = L-threonyl-[protein] + phosphate</text>
        <dbReference type="Rhea" id="RHEA:47004"/>
        <dbReference type="Rhea" id="RHEA-COMP:11060"/>
        <dbReference type="Rhea" id="RHEA-COMP:11605"/>
        <dbReference type="ChEBI" id="CHEBI:15377"/>
        <dbReference type="ChEBI" id="CHEBI:30013"/>
        <dbReference type="ChEBI" id="CHEBI:43474"/>
        <dbReference type="ChEBI" id="CHEBI:61977"/>
        <dbReference type="EC" id="3.1.3.16"/>
    </reaction>
</comment>
<evidence type="ECO:0000256" key="16">
    <source>
        <dbReference type="ARBA" id="ARBA00023288"/>
    </source>
</evidence>
<dbReference type="PANTHER" id="PTHR47992">
    <property type="entry name" value="PROTEIN PHOSPHATASE"/>
    <property type="match status" value="1"/>
</dbReference>
<evidence type="ECO:0000256" key="5">
    <source>
        <dbReference type="ARBA" id="ARBA00006702"/>
    </source>
</evidence>
<keyword evidence="8" id="KW-0597">Phosphoprotein</keyword>
<dbReference type="CDD" id="cd00143">
    <property type="entry name" value="PP2Cc"/>
    <property type="match status" value="1"/>
</dbReference>
<evidence type="ECO:0000256" key="1">
    <source>
        <dbReference type="ARBA" id="ARBA00001936"/>
    </source>
</evidence>
<evidence type="ECO:0000256" key="4">
    <source>
        <dbReference type="ARBA" id="ARBA00004635"/>
    </source>
</evidence>
<dbReference type="GO" id="GO:0005829">
    <property type="term" value="C:cytosol"/>
    <property type="evidence" value="ECO:0007669"/>
    <property type="project" value="UniProtKB-SubCell"/>
</dbReference>
<evidence type="ECO:0000256" key="18">
    <source>
        <dbReference type="RuleBase" id="RU003465"/>
    </source>
</evidence>
<evidence type="ECO:0000256" key="11">
    <source>
        <dbReference type="ARBA" id="ARBA00022801"/>
    </source>
</evidence>
<keyword evidence="9" id="KW-0519">Myristate</keyword>
<dbReference type="PROSITE" id="PS51746">
    <property type="entry name" value="PPM_2"/>
    <property type="match status" value="1"/>
</dbReference>